<keyword evidence="1" id="KW-0812">Transmembrane</keyword>
<keyword evidence="3" id="KW-1185">Reference proteome</keyword>
<keyword evidence="1" id="KW-1133">Transmembrane helix</keyword>
<comment type="caution">
    <text evidence="2">The sequence shown here is derived from an EMBL/GenBank/DDBJ whole genome shotgun (WGS) entry which is preliminary data.</text>
</comment>
<feature type="transmembrane region" description="Helical" evidence="1">
    <location>
        <begin position="39"/>
        <end position="61"/>
    </location>
</feature>
<evidence type="ECO:0000256" key="1">
    <source>
        <dbReference type="SAM" id="Phobius"/>
    </source>
</evidence>
<evidence type="ECO:0008006" key="4">
    <source>
        <dbReference type="Google" id="ProtNLM"/>
    </source>
</evidence>
<dbReference type="AlphaFoldDB" id="W9V5W0"/>
<dbReference type="eggNOG" id="ENOG503359G">
    <property type="taxonomic scope" value="Bacteria"/>
</dbReference>
<keyword evidence="1" id="KW-0472">Membrane</keyword>
<accession>W9V5W0</accession>
<protein>
    <recommendedName>
        <fullName evidence="4">DUF3311 domain-containing protein</fullName>
    </recommendedName>
</protein>
<gene>
    <name evidence="2" type="ORF">D779_1973</name>
</gene>
<dbReference type="EMBL" id="AONC01000034">
    <property type="protein sequence ID" value="EXJ14918.1"/>
    <property type="molecule type" value="Genomic_DNA"/>
</dbReference>
<dbReference type="RefSeq" id="WP_043753862.1">
    <property type="nucleotide sequence ID" value="NZ_AONC01000034.1"/>
</dbReference>
<name>W9V5W0_9GAMM</name>
<organism evidence="2 3">
    <name type="scientific">Imhoffiella purpurea</name>
    <dbReference type="NCBI Taxonomy" id="1249627"/>
    <lineage>
        <taxon>Bacteria</taxon>
        <taxon>Pseudomonadati</taxon>
        <taxon>Pseudomonadota</taxon>
        <taxon>Gammaproteobacteria</taxon>
        <taxon>Chromatiales</taxon>
        <taxon>Chromatiaceae</taxon>
        <taxon>Imhoffiella</taxon>
    </lineage>
</organism>
<proteinExistence type="predicted"/>
<evidence type="ECO:0000313" key="3">
    <source>
        <dbReference type="Proteomes" id="UP000019460"/>
    </source>
</evidence>
<reference evidence="2 3" key="1">
    <citation type="submission" date="2012-11" db="EMBL/GenBank/DDBJ databases">
        <title>Genome assembly of Thiorhodococcus sp. AK35.</title>
        <authorList>
            <person name="Nupur N."/>
            <person name="Khatri I."/>
            <person name="Subramanian S."/>
            <person name="Pinnaka A."/>
        </authorList>
    </citation>
    <scope>NUCLEOTIDE SEQUENCE [LARGE SCALE GENOMIC DNA]</scope>
    <source>
        <strain evidence="2 3">AK35</strain>
    </source>
</reference>
<dbReference type="STRING" id="1249627.D779_1973"/>
<dbReference type="Proteomes" id="UP000019460">
    <property type="component" value="Unassembled WGS sequence"/>
</dbReference>
<evidence type="ECO:0000313" key="2">
    <source>
        <dbReference type="EMBL" id="EXJ14918.1"/>
    </source>
</evidence>
<sequence>MPRASLLRQRLLALFLAGVLALFSPLVSQFETPERLLGIPSLFIYLFAVWAAIIGAAAWILSRGPDR</sequence>